<dbReference type="GO" id="GO:0008381">
    <property type="term" value="F:mechanosensitive monoatomic ion channel activity"/>
    <property type="evidence" value="ECO:0007669"/>
    <property type="project" value="TreeGrafter"/>
</dbReference>
<feature type="transmembrane region" description="Helical" evidence="7">
    <location>
        <begin position="46"/>
        <end position="71"/>
    </location>
</feature>
<evidence type="ECO:0000256" key="1">
    <source>
        <dbReference type="ARBA" id="ARBA00004141"/>
    </source>
</evidence>
<proteinExistence type="inferred from homology"/>
<evidence type="ECO:0000313" key="9">
    <source>
        <dbReference type="EMBL" id="JAI59770.1"/>
    </source>
</evidence>
<feature type="compositionally biased region" description="Low complexity" evidence="6">
    <location>
        <begin position="546"/>
        <end position="564"/>
    </location>
</feature>
<feature type="region of interest" description="Disordered" evidence="6">
    <location>
        <begin position="200"/>
        <end position="605"/>
    </location>
</feature>
<keyword evidence="5 7" id="KW-0472">Membrane</keyword>
<evidence type="ECO:0000256" key="3">
    <source>
        <dbReference type="ARBA" id="ARBA00022692"/>
    </source>
</evidence>
<feature type="transmembrane region" description="Helical" evidence="7">
    <location>
        <begin position="133"/>
        <end position="153"/>
    </location>
</feature>
<evidence type="ECO:0000259" key="8">
    <source>
        <dbReference type="Pfam" id="PF07810"/>
    </source>
</evidence>
<feature type="compositionally biased region" description="Basic and acidic residues" evidence="6">
    <location>
        <begin position="235"/>
        <end position="247"/>
    </location>
</feature>
<comment type="similarity">
    <text evidence="2">Belongs to the TMC family.</text>
</comment>
<feature type="compositionally biased region" description="Basic and acidic residues" evidence="6">
    <location>
        <begin position="300"/>
        <end position="328"/>
    </location>
</feature>
<evidence type="ECO:0000256" key="2">
    <source>
        <dbReference type="ARBA" id="ARBA00006510"/>
    </source>
</evidence>
<dbReference type="AlphaFoldDB" id="A0A0P4W3X0"/>
<dbReference type="Pfam" id="PF07810">
    <property type="entry name" value="TMC"/>
    <property type="match status" value="1"/>
</dbReference>
<feature type="compositionally biased region" description="Basic and acidic residues" evidence="6">
    <location>
        <begin position="369"/>
        <end position="386"/>
    </location>
</feature>
<dbReference type="EMBL" id="GDRN01094043">
    <property type="protein sequence ID" value="JAI59770.1"/>
    <property type="molecule type" value="Transcribed_RNA"/>
</dbReference>
<organism evidence="9">
    <name type="scientific">Scylla olivacea</name>
    <name type="common">Orange mud crab</name>
    <name type="synonym">Cancer olivacea</name>
    <dbReference type="NCBI Taxonomy" id="85551"/>
    <lineage>
        <taxon>Eukaryota</taxon>
        <taxon>Metazoa</taxon>
        <taxon>Ecdysozoa</taxon>
        <taxon>Arthropoda</taxon>
        <taxon>Crustacea</taxon>
        <taxon>Multicrustacea</taxon>
        <taxon>Malacostraca</taxon>
        <taxon>Eumalacostraca</taxon>
        <taxon>Eucarida</taxon>
        <taxon>Decapoda</taxon>
        <taxon>Pleocyemata</taxon>
        <taxon>Brachyura</taxon>
        <taxon>Eubrachyura</taxon>
        <taxon>Portunoidea</taxon>
        <taxon>Portunidae</taxon>
        <taxon>Portuninae</taxon>
        <taxon>Scylla</taxon>
    </lineage>
</organism>
<evidence type="ECO:0000256" key="6">
    <source>
        <dbReference type="SAM" id="MobiDB-lite"/>
    </source>
</evidence>
<feature type="domain" description="TMC" evidence="8">
    <location>
        <begin position="2"/>
        <end position="90"/>
    </location>
</feature>
<feature type="compositionally biased region" description="Basic and acidic residues" evidence="6">
    <location>
        <begin position="470"/>
        <end position="480"/>
    </location>
</feature>
<protein>
    <recommendedName>
        <fullName evidence="8">TMC domain-containing protein</fullName>
    </recommendedName>
</protein>
<accession>A0A0P4W3X0</accession>
<keyword evidence="3 7" id="KW-0812">Transmembrane</keyword>
<feature type="transmembrane region" description="Helical" evidence="7">
    <location>
        <begin position="160"/>
        <end position="183"/>
    </location>
</feature>
<reference evidence="9" key="1">
    <citation type="submission" date="2015-09" db="EMBL/GenBank/DDBJ databases">
        <title>Scylla olivacea transcriptome.</title>
        <authorList>
            <person name="Ikhwanuddin M."/>
        </authorList>
    </citation>
    <scope>NUCLEOTIDE SEQUENCE</scope>
</reference>
<feature type="transmembrane region" description="Helical" evidence="7">
    <location>
        <begin position="95"/>
        <end position="118"/>
    </location>
</feature>
<evidence type="ECO:0000256" key="5">
    <source>
        <dbReference type="ARBA" id="ARBA00023136"/>
    </source>
</evidence>
<feature type="compositionally biased region" description="Low complexity" evidence="6">
    <location>
        <begin position="496"/>
        <end position="506"/>
    </location>
</feature>
<dbReference type="InterPro" id="IPR038900">
    <property type="entry name" value="TMC"/>
</dbReference>
<dbReference type="PANTHER" id="PTHR23302:SF40">
    <property type="entry name" value="TRANSMEMBRANE CHANNEL-LIKE PROTEIN"/>
    <property type="match status" value="1"/>
</dbReference>
<dbReference type="PANTHER" id="PTHR23302">
    <property type="entry name" value="TRANSMEMBRANE CHANNEL-RELATED"/>
    <property type="match status" value="1"/>
</dbReference>
<dbReference type="InterPro" id="IPR012496">
    <property type="entry name" value="TMC_dom"/>
</dbReference>
<dbReference type="GO" id="GO:0005886">
    <property type="term" value="C:plasma membrane"/>
    <property type="evidence" value="ECO:0007669"/>
    <property type="project" value="InterPro"/>
</dbReference>
<keyword evidence="4 7" id="KW-1133">Transmembrane helix</keyword>
<sequence length="644" mass="71740">MTEYMRAVVVRLLNGCCCWDLEKQFPGYADFKIAENILHLVNNQGIVWMGMFFAPGLPLLNTFKLVVLLYVRSWAVVTSNVPPETVFKASNNNNFYLLFLLTMLFLCTLPVGYAVVWLEPSWHCGPFSDYPKIYQLATSTLIGGLPPTLYPIIDYISSPGVVIPAGLLLVLIIYYLVSLTAALREANSDLRDQLRQERSAEKRKALESRSGMKGRSETPTSRWSRVVPLTPLPRPRLDATSDPEKLPAKKPPSALSPEAEDGPIITLCDPPRGKDDGPWPDDMTDLGHSEVFDDSLSESRQVKAREGAEGHDKKARDHLEKERDMEHQHKSKGRKNSFPTQTKEEEDSSFRVPKGRQKSYGSQNRGHRIPQERKHSDESLYRDSPTKAKSSHRQYTDSPRERRRSSGTHSSKLKDKLPEDIQEVLGNPHQDMGKHAKTHRGLAKKDSSKLPPEPETPTKGVSSTRHRREHSILKLEDLKRTTNGQQKGGGTTVPASQQCSSSDDSQGMQTIPVIKISKEDSVERSLQQAKLQRQDKTQDDPDNTEGSQQPSNSSPGAASPSSGQHDSGSVELKHVSGKEDSLVKAKNSKKPAPIETNLDDPYFPESDTAALIEKSDVEKVPLQLATEEESVILSSDEESTLLDK</sequence>
<comment type="subcellular location">
    <subcellularLocation>
        <location evidence="1">Membrane</location>
        <topology evidence="1">Multi-pass membrane protein</topology>
    </subcellularLocation>
</comment>
<evidence type="ECO:0000256" key="4">
    <source>
        <dbReference type="ARBA" id="ARBA00022989"/>
    </source>
</evidence>
<feature type="compositionally biased region" description="Basic and acidic residues" evidence="6">
    <location>
        <begin position="571"/>
        <end position="583"/>
    </location>
</feature>
<evidence type="ECO:0000256" key="7">
    <source>
        <dbReference type="SAM" id="Phobius"/>
    </source>
</evidence>
<name>A0A0P4W3X0_SCYOL</name>